<name>A0A4S8LRV1_DENBC</name>
<dbReference type="AlphaFoldDB" id="A0A4S8LRV1"/>
<reference evidence="2 3" key="1">
    <citation type="journal article" date="2019" name="Nat. Ecol. Evol.">
        <title>Megaphylogeny resolves global patterns of mushroom evolution.</title>
        <authorList>
            <person name="Varga T."/>
            <person name="Krizsan K."/>
            <person name="Foldi C."/>
            <person name="Dima B."/>
            <person name="Sanchez-Garcia M."/>
            <person name="Sanchez-Ramirez S."/>
            <person name="Szollosi G.J."/>
            <person name="Szarkandi J.G."/>
            <person name="Papp V."/>
            <person name="Albert L."/>
            <person name="Andreopoulos W."/>
            <person name="Angelini C."/>
            <person name="Antonin V."/>
            <person name="Barry K.W."/>
            <person name="Bougher N.L."/>
            <person name="Buchanan P."/>
            <person name="Buyck B."/>
            <person name="Bense V."/>
            <person name="Catcheside P."/>
            <person name="Chovatia M."/>
            <person name="Cooper J."/>
            <person name="Damon W."/>
            <person name="Desjardin D."/>
            <person name="Finy P."/>
            <person name="Geml J."/>
            <person name="Haridas S."/>
            <person name="Hughes K."/>
            <person name="Justo A."/>
            <person name="Karasinski D."/>
            <person name="Kautmanova I."/>
            <person name="Kiss B."/>
            <person name="Kocsube S."/>
            <person name="Kotiranta H."/>
            <person name="LaButti K.M."/>
            <person name="Lechner B.E."/>
            <person name="Liimatainen K."/>
            <person name="Lipzen A."/>
            <person name="Lukacs Z."/>
            <person name="Mihaltcheva S."/>
            <person name="Morgado L.N."/>
            <person name="Niskanen T."/>
            <person name="Noordeloos M.E."/>
            <person name="Ohm R.A."/>
            <person name="Ortiz-Santana B."/>
            <person name="Ovrebo C."/>
            <person name="Racz N."/>
            <person name="Riley R."/>
            <person name="Savchenko A."/>
            <person name="Shiryaev A."/>
            <person name="Soop K."/>
            <person name="Spirin V."/>
            <person name="Szebenyi C."/>
            <person name="Tomsovsky M."/>
            <person name="Tulloss R.E."/>
            <person name="Uehling J."/>
            <person name="Grigoriev I.V."/>
            <person name="Vagvolgyi C."/>
            <person name="Papp T."/>
            <person name="Martin F.M."/>
            <person name="Miettinen O."/>
            <person name="Hibbett D.S."/>
            <person name="Nagy L.G."/>
        </authorList>
    </citation>
    <scope>NUCLEOTIDE SEQUENCE [LARGE SCALE GENOMIC DNA]</scope>
    <source>
        <strain evidence="2 3">CBS 962.96</strain>
    </source>
</reference>
<protein>
    <submittedName>
        <fullName evidence="2">Uncharacterized protein</fullName>
    </submittedName>
</protein>
<feature type="chain" id="PRO_5020883194" evidence="1">
    <location>
        <begin position="30"/>
        <end position="126"/>
    </location>
</feature>
<keyword evidence="3" id="KW-1185">Reference proteome</keyword>
<dbReference type="Proteomes" id="UP000297245">
    <property type="component" value="Unassembled WGS sequence"/>
</dbReference>
<dbReference type="EMBL" id="ML179285">
    <property type="protein sequence ID" value="THU92232.1"/>
    <property type="molecule type" value="Genomic_DNA"/>
</dbReference>
<feature type="signal peptide" evidence="1">
    <location>
        <begin position="1"/>
        <end position="29"/>
    </location>
</feature>
<evidence type="ECO:0000313" key="2">
    <source>
        <dbReference type="EMBL" id="THU92232.1"/>
    </source>
</evidence>
<gene>
    <name evidence="2" type="ORF">K435DRAFT_213620</name>
</gene>
<organism evidence="2 3">
    <name type="scientific">Dendrothele bispora (strain CBS 962.96)</name>
    <dbReference type="NCBI Taxonomy" id="1314807"/>
    <lineage>
        <taxon>Eukaryota</taxon>
        <taxon>Fungi</taxon>
        <taxon>Dikarya</taxon>
        <taxon>Basidiomycota</taxon>
        <taxon>Agaricomycotina</taxon>
        <taxon>Agaricomycetes</taxon>
        <taxon>Agaricomycetidae</taxon>
        <taxon>Agaricales</taxon>
        <taxon>Agaricales incertae sedis</taxon>
        <taxon>Dendrothele</taxon>
    </lineage>
</organism>
<accession>A0A4S8LRV1</accession>
<sequence>MFSKTGGFPLNLGLLLLSTSLSLYPSVSCTPVHGLDASSVADSQQAFIDAGLVGSVVPTFIPSAIISPIYATNSSKGIKFSPGANLTTDQTKTQPEFWLTYDDPSFCKFFPHLSTFIFTFSLTLYI</sequence>
<keyword evidence="1" id="KW-0732">Signal</keyword>
<evidence type="ECO:0000313" key="3">
    <source>
        <dbReference type="Proteomes" id="UP000297245"/>
    </source>
</evidence>
<evidence type="ECO:0000256" key="1">
    <source>
        <dbReference type="SAM" id="SignalP"/>
    </source>
</evidence>
<proteinExistence type="predicted"/>